<name>A0A151CDH0_9BACT</name>
<dbReference type="Gene3D" id="3.40.50.1110">
    <property type="entry name" value="SGNH hydrolase"/>
    <property type="match status" value="1"/>
</dbReference>
<evidence type="ECO:0000313" key="3">
    <source>
        <dbReference type="Proteomes" id="UP000075359"/>
    </source>
</evidence>
<feature type="transmembrane region" description="Helical" evidence="1">
    <location>
        <begin position="21"/>
        <end position="39"/>
    </location>
</feature>
<dbReference type="AlphaFoldDB" id="A0A151CDH0"/>
<dbReference type="GO" id="GO:0016788">
    <property type="term" value="F:hydrolase activity, acting on ester bonds"/>
    <property type="evidence" value="ECO:0007669"/>
    <property type="project" value="UniProtKB-ARBA"/>
</dbReference>
<keyword evidence="3" id="KW-1185">Reference proteome</keyword>
<proteinExistence type="predicted"/>
<reference evidence="2 3" key="1">
    <citation type="submission" date="2015-11" db="EMBL/GenBank/DDBJ databases">
        <title>Draft genome of Sulfurovum riftiae 1812E, a member of the Epsilonproteobacteria isolated from the tube of the deep-sea hydrothermal vent tubewom Riftia pachyptila.</title>
        <authorList>
            <person name="Vetriani C."/>
            <person name="Giovannelli D."/>
        </authorList>
    </citation>
    <scope>NUCLEOTIDE SEQUENCE [LARGE SCALE GENOMIC DNA]</scope>
    <source>
        <strain evidence="2 3">1812E</strain>
    </source>
</reference>
<dbReference type="RefSeq" id="WP_067332335.1">
    <property type="nucleotide sequence ID" value="NZ_LNKT01000071.1"/>
</dbReference>
<organism evidence="2 3">
    <name type="scientific">Sulfurovum riftiae</name>
    <dbReference type="NCBI Taxonomy" id="1630136"/>
    <lineage>
        <taxon>Bacteria</taxon>
        <taxon>Pseudomonadati</taxon>
        <taxon>Campylobacterota</taxon>
        <taxon>Epsilonproteobacteria</taxon>
        <taxon>Campylobacterales</taxon>
        <taxon>Sulfurovaceae</taxon>
        <taxon>Sulfurovum</taxon>
    </lineage>
</organism>
<accession>A0A151CDH0</accession>
<dbReference type="InterPro" id="IPR036514">
    <property type="entry name" value="SGNH_hydro_sf"/>
</dbReference>
<keyword evidence="1" id="KW-0812">Transmembrane</keyword>
<keyword evidence="1" id="KW-1133">Transmembrane helix</keyword>
<dbReference type="SUPFAM" id="SSF52266">
    <property type="entry name" value="SGNH hydrolase"/>
    <property type="match status" value="1"/>
</dbReference>
<evidence type="ECO:0000256" key="1">
    <source>
        <dbReference type="SAM" id="Phobius"/>
    </source>
</evidence>
<comment type="caution">
    <text evidence="2">The sequence shown here is derived from an EMBL/GenBank/DDBJ whole genome shotgun (WGS) entry which is preliminary data.</text>
</comment>
<dbReference type="OrthoDB" id="5540907at2"/>
<sequence>MRLIQEIKEQKQQVKTFLLKLVVFLILVFIIDRLGALFLKEGLYRYFGLDKSAQVLAVGHSHTVLGIDKLLMEKELGVTVAKYARSGANLRDRKVMIEQYFTLHPKSAKIVLYDVDAHLFTEGGLSRNSYQLFYPFMDMPIVKQHILAANPPWQELFLRELFHTSRYNEMLIAQSIRGWLKKWTNYKHGNVNVERLKKEIKSGLSRKITFSKESMSLFMETLDAIKKQGAKVFLVYVPTIDIMNEAEPEKFKMMINKFEQIAKTDKNVYFLNYNEPFSHQHDLFFDPVHLHGEGQRIITEKLIHDIQGMKDDL</sequence>
<keyword evidence="1" id="KW-0472">Membrane</keyword>
<evidence type="ECO:0000313" key="2">
    <source>
        <dbReference type="EMBL" id="KYJ85567.1"/>
    </source>
</evidence>
<evidence type="ECO:0008006" key="4">
    <source>
        <dbReference type="Google" id="ProtNLM"/>
    </source>
</evidence>
<gene>
    <name evidence="2" type="ORF">AS592_00550</name>
</gene>
<dbReference type="STRING" id="1630136.AS592_00550"/>
<dbReference type="EMBL" id="LNKT01000071">
    <property type="protein sequence ID" value="KYJ85567.1"/>
    <property type="molecule type" value="Genomic_DNA"/>
</dbReference>
<dbReference type="Proteomes" id="UP000075359">
    <property type="component" value="Unassembled WGS sequence"/>
</dbReference>
<protein>
    <recommendedName>
        <fullName evidence="4">SGNH hydrolase-type esterase domain-containing protein</fullName>
    </recommendedName>
</protein>